<keyword evidence="3" id="KW-1185">Reference proteome</keyword>
<gene>
    <name evidence="2" type="ORF">BKA55DRAFT_545291</name>
</gene>
<dbReference type="EMBL" id="JAGMUX010000022">
    <property type="protein sequence ID" value="KAH7230596.1"/>
    <property type="molecule type" value="Genomic_DNA"/>
</dbReference>
<accession>A0A9P9G147</accession>
<proteinExistence type="predicted"/>
<sequence>MSELLDSSSMNALLLAIDRSFLRSNLEPLPEITKELSPSDQERRRQVDLWKASKSTLLQDAHVQRANNQENNCQDRKFSQLTNDLLGLLPPNTKTKDLKEQIDSIWDDAVRLDMAMNTQASGLYMYYGNRHKEPMRLDDTRMEVEMEGNSAALNSDAVTCVLASALERRGEPDGTRLAYRTFLVKMLVLCQSGGMTSQGESSVKREHTKEHTRSAGIRSSFSSKK</sequence>
<organism evidence="2 3">
    <name type="scientific">Fusarium redolens</name>
    <dbReference type="NCBI Taxonomy" id="48865"/>
    <lineage>
        <taxon>Eukaryota</taxon>
        <taxon>Fungi</taxon>
        <taxon>Dikarya</taxon>
        <taxon>Ascomycota</taxon>
        <taxon>Pezizomycotina</taxon>
        <taxon>Sordariomycetes</taxon>
        <taxon>Hypocreomycetidae</taxon>
        <taxon>Hypocreales</taxon>
        <taxon>Nectriaceae</taxon>
        <taxon>Fusarium</taxon>
        <taxon>Fusarium redolens species complex</taxon>
    </lineage>
</organism>
<dbReference type="OrthoDB" id="5213630at2759"/>
<name>A0A9P9G147_FUSRE</name>
<evidence type="ECO:0000313" key="2">
    <source>
        <dbReference type="EMBL" id="KAH7230596.1"/>
    </source>
</evidence>
<dbReference type="RefSeq" id="XP_046043234.1">
    <property type="nucleotide sequence ID" value="XM_046190798.1"/>
</dbReference>
<feature type="region of interest" description="Disordered" evidence="1">
    <location>
        <begin position="194"/>
        <end position="225"/>
    </location>
</feature>
<feature type="compositionally biased region" description="Basic and acidic residues" evidence="1">
    <location>
        <begin position="202"/>
        <end position="213"/>
    </location>
</feature>
<protein>
    <submittedName>
        <fullName evidence="2">Uncharacterized protein</fullName>
    </submittedName>
</protein>
<dbReference type="Proteomes" id="UP000720189">
    <property type="component" value="Unassembled WGS sequence"/>
</dbReference>
<dbReference type="GeneID" id="70220752"/>
<evidence type="ECO:0000256" key="1">
    <source>
        <dbReference type="SAM" id="MobiDB-lite"/>
    </source>
</evidence>
<reference evidence="2" key="1">
    <citation type="journal article" date="2021" name="Nat. Commun.">
        <title>Genetic determinants of endophytism in the Arabidopsis root mycobiome.</title>
        <authorList>
            <person name="Mesny F."/>
            <person name="Miyauchi S."/>
            <person name="Thiergart T."/>
            <person name="Pickel B."/>
            <person name="Atanasova L."/>
            <person name="Karlsson M."/>
            <person name="Huettel B."/>
            <person name="Barry K.W."/>
            <person name="Haridas S."/>
            <person name="Chen C."/>
            <person name="Bauer D."/>
            <person name="Andreopoulos W."/>
            <person name="Pangilinan J."/>
            <person name="LaButti K."/>
            <person name="Riley R."/>
            <person name="Lipzen A."/>
            <person name="Clum A."/>
            <person name="Drula E."/>
            <person name="Henrissat B."/>
            <person name="Kohler A."/>
            <person name="Grigoriev I.V."/>
            <person name="Martin F.M."/>
            <person name="Hacquard S."/>
        </authorList>
    </citation>
    <scope>NUCLEOTIDE SEQUENCE</scope>
    <source>
        <strain evidence="2">MPI-CAGE-AT-0023</strain>
    </source>
</reference>
<comment type="caution">
    <text evidence="2">The sequence shown here is derived from an EMBL/GenBank/DDBJ whole genome shotgun (WGS) entry which is preliminary data.</text>
</comment>
<evidence type="ECO:0000313" key="3">
    <source>
        <dbReference type="Proteomes" id="UP000720189"/>
    </source>
</evidence>
<dbReference type="AlphaFoldDB" id="A0A9P9G147"/>